<dbReference type="RefSeq" id="WP_022591412.1">
    <property type="nucleotide sequence ID" value="NZ_LK391965.1"/>
</dbReference>
<keyword evidence="7 9" id="KW-1133">Transmembrane helix</keyword>
<reference evidence="11 12" key="1">
    <citation type="journal article" date="2013" name="ISME J.">
        <title>Comparative genomics of pathogenic lineages of Vibrio nigripulchritudo identifies virulence-associated traits.</title>
        <authorList>
            <person name="Goudenege D."/>
            <person name="Labreuche Y."/>
            <person name="Krin E."/>
            <person name="Ansquer D."/>
            <person name="Mangenot S."/>
            <person name="Calteau A."/>
            <person name="Medigue C."/>
            <person name="Mazel D."/>
            <person name="Polz M.F."/>
            <person name="Le Roux F."/>
        </authorList>
    </citation>
    <scope>NUCLEOTIDE SEQUENCE [LARGE SCALE GENOMIC DNA]</scope>
    <source>
        <strain evidence="11 12">SOn1</strain>
    </source>
</reference>
<keyword evidence="3" id="KW-0813">Transport</keyword>
<feature type="transmembrane region" description="Helical" evidence="9">
    <location>
        <begin position="12"/>
        <end position="36"/>
    </location>
</feature>
<feature type="transmembrane region" description="Helical" evidence="9">
    <location>
        <begin position="210"/>
        <end position="232"/>
    </location>
</feature>
<evidence type="ECO:0000256" key="7">
    <source>
        <dbReference type="ARBA" id="ARBA00022989"/>
    </source>
</evidence>
<feature type="transmembrane region" description="Helical" evidence="9">
    <location>
        <begin position="305"/>
        <end position="326"/>
    </location>
</feature>
<dbReference type="GO" id="GO:0005886">
    <property type="term" value="C:plasma membrane"/>
    <property type="evidence" value="ECO:0007669"/>
    <property type="project" value="UniProtKB-SubCell"/>
</dbReference>
<sequence>MKQKFDLLRGQGGVFFAVNGMTALSFAFVLPIMSLFMVSGLNADPVYLGLYTTTYSIITIFVSQKLLGLIDKGVSSKWIFVLTLFGLLLSALSFSLATEFWHALLVGVFFMPFASSSIPVILSMIRRYADATGKDSTKLNSQMRSSVSLLWIVGPPLAFFSVDNLGFQSNFYVSACIAFAVILLVSLYLKPHQSSSPKKKADEAEPSTKMPVTIWWLGAVMVIANIANSSYLNTMPLYLTKELGFPDSYPGILLGLTAAVEIPVMLMVATWSARIGKLKVMGIGFAVAIVFYSGMFLFSSMPVLLALQLLNGLFFGIFVGLGVTIMQDQAPQSIGKASAIYTNSMLIGTMIGSSLMGLISQYFGFKAPLMLCAGSIIVAAILLIVSEKKIQSFTTREQALQAENG</sequence>
<comment type="subcellular location">
    <subcellularLocation>
        <location evidence="1">Cell membrane</location>
        <topology evidence="1">Multi-pass membrane protein</topology>
    </subcellularLocation>
</comment>
<dbReference type="PANTHER" id="PTHR23535:SF2">
    <property type="entry name" value="SUGAR EFFLUX TRANSPORTER A-RELATED"/>
    <property type="match status" value="1"/>
</dbReference>
<dbReference type="Gene3D" id="1.20.1250.20">
    <property type="entry name" value="MFS general substrate transporter like domains"/>
    <property type="match status" value="2"/>
</dbReference>
<keyword evidence="6 9" id="KW-0812">Transmembrane</keyword>
<keyword evidence="8 9" id="KW-0472">Membrane</keyword>
<protein>
    <submittedName>
        <fullName evidence="11">Sugar efflux transporter</fullName>
    </submittedName>
</protein>
<dbReference type="SUPFAM" id="SSF103473">
    <property type="entry name" value="MFS general substrate transporter"/>
    <property type="match status" value="1"/>
</dbReference>
<dbReference type="InterPro" id="IPR020846">
    <property type="entry name" value="MFS_dom"/>
</dbReference>
<evidence type="ECO:0000256" key="3">
    <source>
        <dbReference type="ARBA" id="ARBA00022448"/>
    </source>
</evidence>
<evidence type="ECO:0000256" key="2">
    <source>
        <dbReference type="ARBA" id="ARBA00006523"/>
    </source>
</evidence>
<dbReference type="Pfam" id="PF07690">
    <property type="entry name" value="MFS_1"/>
    <property type="match status" value="1"/>
</dbReference>
<dbReference type="EMBL" id="CAOF01000120">
    <property type="protein sequence ID" value="CCO47391.1"/>
    <property type="molecule type" value="Genomic_DNA"/>
</dbReference>
<dbReference type="PANTHER" id="PTHR23535">
    <property type="entry name" value="SUGAR EFFLUX TRANSPORTER A-RELATED"/>
    <property type="match status" value="1"/>
</dbReference>
<organism evidence="11 12">
    <name type="scientific">Vibrio nigripulchritudo SOn1</name>
    <dbReference type="NCBI Taxonomy" id="1238450"/>
    <lineage>
        <taxon>Bacteria</taxon>
        <taxon>Pseudomonadati</taxon>
        <taxon>Pseudomonadota</taxon>
        <taxon>Gammaproteobacteria</taxon>
        <taxon>Vibrionales</taxon>
        <taxon>Vibrionaceae</taxon>
        <taxon>Vibrio</taxon>
    </lineage>
</organism>
<evidence type="ECO:0000256" key="8">
    <source>
        <dbReference type="ARBA" id="ARBA00023136"/>
    </source>
</evidence>
<dbReference type="PROSITE" id="PS50850">
    <property type="entry name" value="MFS"/>
    <property type="match status" value="1"/>
</dbReference>
<keyword evidence="5" id="KW-0762">Sugar transport</keyword>
<comment type="similarity">
    <text evidence="2">Belongs to the major facilitator superfamily. Set transporter family.</text>
</comment>
<feature type="transmembrane region" description="Helical" evidence="9">
    <location>
        <begin position="338"/>
        <end position="359"/>
    </location>
</feature>
<feature type="transmembrane region" description="Helical" evidence="9">
    <location>
        <begin position="103"/>
        <end position="125"/>
    </location>
</feature>
<feature type="transmembrane region" description="Helical" evidence="9">
    <location>
        <begin position="171"/>
        <end position="189"/>
    </location>
</feature>
<feature type="transmembrane region" description="Helical" evidence="9">
    <location>
        <begin position="48"/>
        <end position="67"/>
    </location>
</feature>
<dbReference type="CDD" id="cd17471">
    <property type="entry name" value="MFS_Set"/>
    <property type="match status" value="1"/>
</dbReference>
<evidence type="ECO:0000313" key="11">
    <source>
        <dbReference type="EMBL" id="CCO47391.1"/>
    </source>
</evidence>
<name>A0AAV2VRW0_9VIBR</name>
<dbReference type="InterPro" id="IPR011701">
    <property type="entry name" value="MFS"/>
</dbReference>
<evidence type="ECO:0000256" key="9">
    <source>
        <dbReference type="SAM" id="Phobius"/>
    </source>
</evidence>
<feature type="transmembrane region" description="Helical" evidence="9">
    <location>
        <begin position="252"/>
        <end position="273"/>
    </location>
</feature>
<feature type="transmembrane region" description="Helical" evidence="9">
    <location>
        <begin position="365"/>
        <end position="386"/>
    </location>
</feature>
<evidence type="ECO:0000259" key="10">
    <source>
        <dbReference type="PROSITE" id="PS50850"/>
    </source>
</evidence>
<evidence type="ECO:0000313" key="12">
    <source>
        <dbReference type="Proteomes" id="UP000018211"/>
    </source>
</evidence>
<evidence type="ECO:0000256" key="5">
    <source>
        <dbReference type="ARBA" id="ARBA00022597"/>
    </source>
</evidence>
<feature type="transmembrane region" description="Helical" evidence="9">
    <location>
        <begin position="146"/>
        <end position="165"/>
    </location>
</feature>
<feature type="transmembrane region" description="Helical" evidence="9">
    <location>
        <begin position="280"/>
        <end position="299"/>
    </location>
</feature>
<evidence type="ECO:0000256" key="4">
    <source>
        <dbReference type="ARBA" id="ARBA00022475"/>
    </source>
</evidence>
<accession>A0AAV2VRW0</accession>
<evidence type="ECO:0000256" key="1">
    <source>
        <dbReference type="ARBA" id="ARBA00004651"/>
    </source>
</evidence>
<dbReference type="GO" id="GO:0022857">
    <property type="term" value="F:transmembrane transporter activity"/>
    <property type="evidence" value="ECO:0007669"/>
    <property type="project" value="InterPro"/>
</dbReference>
<feature type="transmembrane region" description="Helical" evidence="9">
    <location>
        <begin position="79"/>
        <end position="97"/>
    </location>
</feature>
<gene>
    <name evidence="11" type="ORF">VIBNISOn1_30083</name>
</gene>
<dbReference type="AlphaFoldDB" id="A0AAV2VRW0"/>
<evidence type="ECO:0000256" key="6">
    <source>
        <dbReference type="ARBA" id="ARBA00022692"/>
    </source>
</evidence>
<feature type="domain" description="Major facilitator superfamily (MFS) profile" evidence="10">
    <location>
        <begin position="211"/>
        <end position="405"/>
    </location>
</feature>
<comment type="caution">
    <text evidence="11">The sequence shown here is derived from an EMBL/GenBank/DDBJ whole genome shotgun (WGS) entry which is preliminary data.</text>
</comment>
<dbReference type="Proteomes" id="UP000018211">
    <property type="component" value="Unassembled WGS sequence"/>
</dbReference>
<dbReference type="InterPro" id="IPR036259">
    <property type="entry name" value="MFS_trans_sf"/>
</dbReference>
<keyword evidence="4" id="KW-1003">Cell membrane</keyword>
<proteinExistence type="inferred from homology"/>